<protein>
    <recommendedName>
        <fullName evidence="6">DNA repair metallo-beta-lactamase domain-containing protein</fullName>
    </recommendedName>
</protein>
<dbReference type="SUPFAM" id="SSF56281">
    <property type="entry name" value="Metallo-hydrolase/oxidoreductase"/>
    <property type="match status" value="1"/>
</dbReference>
<dbReference type="Gene3D" id="3.60.15.10">
    <property type="entry name" value="Ribonuclease Z/Hydroxyacylglutathione hydrolase-like"/>
    <property type="match status" value="1"/>
</dbReference>
<dbReference type="CDD" id="cd16273">
    <property type="entry name" value="SNM1A-1C-like_MBL-fold"/>
    <property type="match status" value="1"/>
</dbReference>
<dbReference type="InParanoid" id="A0A0C3GNV2"/>
<dbReference type="OrthoDB" id="262529at2759"/>
<evidence type="ECO:0000256" key="4">
    <source>
        <dbReference type="ARBA" id="ARBA00023204"/>
    </source>
</evidence>
<evidence type="ECO:0000259" key="6">
    <source>
        <dbReference type="Pfam" id="PF07522"/>
    </source>
</evidence>
<dbReference type="GO" id="GO:0006303">
    <property type="term" value="P:double-strand break repair via nonhomologous end joining"/>
    <property type="evidence" value="ECO:0007669"/>
    <property type="project" value="TreeGrafter"/>
</dbReference>
<keyword evidence="4" id="KW-0234">DNA repair</keyword>
<comment type="subcellular location">
    <subcellularLocation>
        <location evidence="1">Nucleus</location>
    </subcellularLocation>
</comment>
<gene>
    <name evidence="7" type="ORF">OIDMADRAFT_167796</name>
</gene>
<reference evidence="8" key="2">
    <citation type="submission" date="2015-01" db="EMBL/GenBank/DDBJ databases">
        <title>Evolutionary Origins and Diversification of the Mycorrhizal Mutualists.</title>
        <authorList>
            <consortium name="DOE Joint Genome Institute"/>
            <consortium name="Mycorrhizal Genomics Consortium"/>
            <person name="Kohler A."/>
            <person name="Kuo A."/>
            <person name="Nagy L.G."/>
            <person name="Floudas D."/>
            <person name="Copeland A."/>
            <person name="Barry K.W."/>
            <person name="Cichocki N."/>
            <person name="Veneault-Fourrey C."/>
            <person name="LaButti K."/>
            <person name="Lindquist E.A."/>
            <person name="Lipzen A."/>
            <person name="Lundell T."/>
            <person name="Morin E."/>
            <person name="Murat C."/>
            <person name="Riley R."/>
            <person name="Ohm R."/>
            <person name="Sun H."/>
            <person name="Tunlid A."/>
            <person name="Henrissat B."/>
            <person name="Grigoriev I.V."/>
            <person name="Hibbett D.S."/>
            <person name="Martin F."/>
        </authorList>
    </citation>
    <scope>NUCLEOTIDE SEQUENCE [LARGE SCALE GENOMIC DNA]</scope>
    <source>
        <strain evidence="8">Zn</strain>
    </source>
</reference>
<dbReference type="FunCoup" id="A0A0C3GNV2">
    <property type="interactions" value="244"/>
</dbReference>
<accession>A0A0C3GNV2</accession>
<evidence type="ECO:0000256" key="1">
    <source>
        <dbReference type="ARBA" id="ARBA00004123"/>
    </source>
</evidence>
<dbReference type="GO" id="GO:0003684">
    <property type="term" value="F:damaged DNA binding"/>
    <property type="evidence" value="ECO:0007669"/>
    <property type="project" value="TreeGrafter"/>
</dbReference>
<dbReference type="FunFam" id="3.40.50.12650:FF:000007">
    <property type="entry name" value="DNA cross-link repair 1A protein, variant"/>
    <property type="match status" value="1"/>
</dbReference>
<dbReference type="PANTHER" id="PTHR23240:SF6">
    <property type="entry name" value="DNA CROSS-LINK REPAIR 1A PROTEIN"/>
    <property type="match status" value="1"/>
</dbReference>
<dbReference type="InterPro" id="IPR036866">
    <property type="entry name" value="RibonucZ/Hydroxyglut_hydro"/>
</dbReference>
<reference evidence="7 8" key="1">
    <citation type="submission" date="2014-04" db="EMBL/GenBank/DDBJ databases">
        <authorList>
            <consortium name="DOE Joint Genome Institute"/>
            <person name="Kuo A."/>
            <person name="Martino E."/>
            <person name="Perotto S."/>
            <person name="Kohler A."/>
            <person name="Nagy L.G."/>
            <person name="Floudas D."/>
            <person name="Copeland A."/>
            <person name="Barry K.W."/>
            <person name="Cichocki N."/>
            <person name="Veneault-Fourrey C."/>
            <person name="LaButti K."/>
            <person name="Lindquist E.A."/>
            <person name="Lipzen A."/>
            <person name="Lundell T."/>
            <person name="Morin E."/>
            <person name="Murat C."/>
            <person name="Sun H."/>
            <person name="Tunlid A."/>
            <person name="Henrissat B."/>
            <person name="Grigoriev I.V."/>
            <person name="Hibbett D.S."/>
            <person name="Martin F."/>
            <person name="Nordberg H.P."/>
            <person name="Cantor M.N."/>
            <person name="Hua S.X."/>
        </authorList>
    </citation>
    <scope>NUCLEOTIDE SEQUENCE [LARGE SCALE GENOMIC DNA]</scope>
    <source>
        <strain evidence="7 8">Zn</strain>
    </source>
</reference>
<dbReference type="AlphaFoldDB" id="A0A0C3GNV2"/>
<keyword evidence="3" id="KW-0227">DNA damage</keyword>
<dbReference type="Gene3D" id="3.40.50.12650">
    <property type="match status" value="1"/>
</dbReference>
<keyword evidence="5" id="KW-0539">Nucleus</keyword>
<dbReference type="FunFam" id="3.60.15.10:FF:000038">
    <property type="entry name" value="DNA cross-link repair protein pso2/snm1"/>
    <property type="match status" value="1"/>
</dbReference>
<organism evidence="7 8">
    <name type="scientific">Oidiodendron maius (strain Zn)</name>
    <dbReference type="NCBI Taxonomy" id="913774"/>
    <lineage>
        <taxon>Eukaryota</taxon>
        <taxon>Fungi</taxon>
        <taxon>Dikarya</taxon>
        <taxon>Ascomycota</taxon>
        <taxon>Pezizomycotina</taxon>
        <taxon>Leotiomycetes</taxon>
        <taxon>Leotiomycetes incertae sedis</taxon>
        <taxon>Myxotrichaceae</taxon>
        <taxon>Oidiodendron</taxon>
    </lineage>
</organism>
<dbReference type="InterPro" id="IPR011084">
    <property type="entry name" value="DRMBL"/>
</dbReference>
<dbReference type="GO" id="GO:0036297">
    <property type="term" value="P:interstrand cross-link repair"/>
    <property type="evidence" value="ECO:0007669"/>
    <property type="project" value="TreeGrafter"/>
</dbReference>
<dbReference type="STRING" id="913774.A0A0C3GNV2"/>
<dbReference type="HOGENOM" id="CLU_005260_4_1_1"/>
<dbReference type="PANTHER" id="PTHR23240">
    <property type="entry name" value="DNA CROSS-LINK REPAIR PROTEIN PSO2/SNM1-RELATED"/>
    <property type="match status" value="1"/>
</dbReference>
<evidence type="ECO:0000256" key="2">
    <source>
        <dbReference type="ARBA" id="ARBA00010304"/>
    </source>
</evidence>
<evidence type="ECO:0000256" key="5">
    <source>
        <dbReference type="ARBA" id="ARBA00023242"/>
    </source>
</evidence>
<dbReference type="Pfam" id="PF07522">
    <property type="entry name" value="DRMBL"/>
    <property type="match status" value="1"/>
</dbReference>
<proteinExistence type="inferred from homology"/>
<dbReference type="EMBL" id="KN832881">
    <property type="protein sequence ID" value="KIM97710.1"/>
    <property type="molecule type" value="Genomic_DNA"/>
</dbReference>
<comment type="similarity">
    <text evidence="2">Belongs to the DNA repair metallo-beta-lactamase (DRMBL) family.</text>
</comment>
<evidence type="ECO:0000256" key="3">
    <source>
        <dbReference type="ARBA" id="ARBA00022763"/>
    </source>
</evidence>
<sequence>MAPSCPICAADLNGLDPDEATRHVNACLDGNAESATPDSAAKLMPTDARSRFARKAAVPRPGQVNPFQIGGSTKLSAFSAIMSGNAEDAAWATAAAAEEASRGKPAYQRTCPFYKIMPGFFICVDAFRYGAVQGCNAYFLSHFHSDHYVGLTSSWSHGPIYCSTVTANLVKQQLQVDPKWVIALDFETRFDVPETQGVTVTMIPANHCPGSSLFLFEKTIGRGPNPKIQRVLHCGDFRACPEHLAHPLLMADVVDSISGRTKQQQIDVCYLDTTYLNPRYAFPPQNDVVKACADMCASLKDENVSWEVARGSNSMTHFVSAAPKEEEPSKPHGRLLVVCGTYSIGKEKICLGIARALDCKIWAPPGKRRVCAALEDEELMARLTDDPRAAQIHMQSLMEIRPETLLEYLEGYQSHFSRIVGFRPTGWNYRPPNSRSDTNPSIPTILTSPHWRSSFSSADLVPQRGSTRRAACFGVPYSEHSSFRELTLFACGLRIGKIVPTVNVGSAASRAKMRTWIEKWAAERRKSIRGVVNVSELW</sequence>
<dbReference type="GO" id="GO:0005634">
    <property type="term" value="C:nucleus"/>
    <property type="evidence" value="ECO:0007669"/>
    <property type="project" value="UniProtKB-SubCell"/>
</dbReference>
<dbReference type="Proteomes" id="UP000054321">
    <property type="component" value="Unassembled WGS sequence"/>
</dbReference>
<feature type="domain" description="DNA repair metallo-beta-lactamase" evidence="6">
    <location>
        <begin position="379"/>
        <end position="505"/>
    </location>
</feature>
<evidence type="ECO:0000313" key="8">
    <source>
        <dbReference type="Proteomes" id="UP000054321"/>
    </source>
</evidence>
<evidence type="ECO:0000313" key="7">
    <source>
        <dbReference type="EMBL" id="KIM97710.1"/>
    </source>
</evidence>
<keyword evidence="8" id="KW-1185">Reference proteome</keyword>
<name>A0A0C3GNV2_OIDMZ</name>
<dbReference type="GO" id="GO:0035312">
    <property type="term" value="F:5'-3' DNA exonuclease activity"/>
    <property type="evidence" value="ECO:0007669"/>
    <property type="project" value="TreeGrafter"/>
</dbReference>